<evidence type="ECO:0000256" key="2">
    <source>
        <dbReference type="SAM" id="Phobius"/>
    </source>
</evidence>
<accession>A0A6C0LIF2</accession>
<keyword evidence="2" id="KW-0812">Transmembrane</keyword>
<protein>
    <submittedName>
        <fullName evidence="3">Uncharacterized protein</fullName>
    </submittedName>
</protein>
<evidence type="ECO:0000313" key="3">
    <source>
        <dbReference type="EMBL" id="QHU30736.1"/>
    </source>
</evidence>
<proteinExistence type="predicted"/>
<sequence length="177" mass="20178">MIDLNNLSEYKGIFLILIVVIVIVFYCKDLEGVLLMTGVLVNVIAICSNTGVTSKFTQPAPPHTCRCPEGCKKKEPEPEPKKEKEKEFLENKYETPIGGVEVSVMAKYKGAVDYEEPGEQYSVTAMDKSTTKSLNRPGIDYKRQISGAMKRRQTIQPYICSELTDEEHKDWWNRYDM</sequence>
<reference evidence="3" key="1">
    <citation type="journal article" date="2020" name="Nature">
        <title>Giant virus diversity and host interactions through global metagenomics.</title>
        <authorList>
            <person name="Schulz F."/>
            <person name="Roux S."/>
            <person name="Paez-Espino D."/>
            <person name="Jungbluth S."/>
            <person name="Walsh D.A."/>
            <person name="Denef V.J."/>
            <person name="McMahon K.D."/>
            <person name="Konstantinidis K.T."/>
            <person name="Eloe-Fadrosh E.A."/>
            <person name="Kyrpides N.C."/>
            <person name="Woyke T."/>
        </authorList>
    </citation>
    <scope>NUCLEOTIDE SEQUENCE</scope>
    <source>
        <strain evidence="3">GVMAG-M-3300027833-19</strain>
    </source>
</reference>
<organism evidence="3">
    <name type="scientific">viral metagenome</name>
    <dbReference type="NCBI Taxonomy" id="1070528"/>
    <lineage>
        <taxon>unclassified sequences</taxon>
        <taxon>metagenomes</taxon>
        <taxon>organismal metagenomes</taxon>
    </lineage>
</organism>
<feature type="transmembrane region" description="Helical" evidence="2">
    <location>
        <begin position="12"/>
        <end position="27"/>
    </location>
</feature>
<keyword evidence="2" id="KW-1133">Transmembrane helix</keyword>
<dbReference type="EMBL" id="MN740515">
    <property type="protein sequence ID" value="QHU30736.1"/>
    <property type="molecule type" value="Genomic_DNA"/>
</dbReference>
<name>A0A6C0LIF2_9ZZZZ</name>
<dbReference type="AlphaFoldDB" id="A0A6C0LIF2"/>
<feature type="region of interest" description="Disordered" evidence="1">
    <location>
        <begin position="68"/>
        <end position="87"/>
    </location>
</feature>
<feature type="transmembrane region" description="Helical" evidence="2">
    <location>
        <begin position="34"/>
        <end position="52"/>
    </location>
</feature>
<feature type="compositionally biased region" description="Basic and acidic residues" evidence="1">
    <location>
        <begin position="69"/>
        <end position="87"/>
    </location>
</feature>
<evidence type="ECO:0000256" key="1">
    <source>
        <dbReference type="SAM" id="MobiDB-lite"/>
    </source>
</evidence>
<keyword evidence="2" id="KW-0472">Membrane</keyword>